<sequence>MTKPSITKNKNKINKSGRSLLDVIRLATVFSLRCSFTVTDAACLTVALYSAHVGAHPNVTDNFANCR</sequence>
<dbReference type="AlphaFoldDB" id="A0A9D4BJ68"/>
<reference evidence="1" key="2">
    <citation type="submission" date="2020-11" db="EMBL/GenBank/DDBJ databases">
        <authorList>
            <person name="McCartney M.A."/>
            <person name="Auch B."/>
            <person name="Kono T."/>
            <person name="Mallez S."/>
            <person name="Becker A."/>
            <person name="Gohl D.M."/>
            <person name="Silverstein K.A.T."/>
            <person name="Koren S."/>
            <person name="Bechman K.B."/>
            <person name="Herman A."/>
            <person name="Abrahante J.E."/>
            <person name="Garbe J."/>
        </authorList>
    </citation>
    <scope>NUCLEOTIDE SEQUENCE</scope>
    <source>
        <strain evidence="1">Duluth1</strain>
        <tissue evidence="1">Whole animal</tissue>
    </source>
</reference>
<protein>
    <submittedName>
        <fullName evidence="1">Uncharacterized protein</fullName>
    </submittedName>
</protein>
<keyword evidence="2" id="KW-1185">Reference proteome</keyword>
<accession>A0A9D4BJ68</accession>
<dbReference type="EMBL" id="JAIWYP010000015">
    <property type="protein sequence ID" value="KAH3705315.1"/>
    <property type="molecule type" value="Genomic_DNA"/>
</dbReference>
<evidence type="ECO:0000313" key="1">
    <source>
        <dbReference type="EMBL" id="KAH3705315.1"/>
    </source>
</evidence>
<gene>
    <name evidence="1" type="ORF">DPMN_080383</name>
</gene>
<evidence type="ECO:0000313" key="2">
    <source>
        <dbReference type="Proteomes" id="UP000828390"/>
    </source>
</evidence>
<reference evidence="1" key="1">
    <citation type="journal article" date="2019" name="bioRxiv">
        <title>The Genome of the Zebra Mussel, Dreissena polymorpha: A Resource for Invasive Species Research.</title>
        <authorList>
            <person name="McCartney M.A."/>
            <person name="Auch B."/>
            <person name="Kono T."/>
            <person name="Mallez S."/>
            <person name="Zhang Y."/>
            <person name="Obille A."/>
            <person name="Becker A."/>
            <person name="Abrahante J.E."/>
            <person name="Garbe J."/>
            <person name="Badalamenti J.P."/>
            <person name="Herman A."/>
            <person name="Mangelson H."/>
            <person name="Liachko I."/>
            <person name="Sullivan S."/>
            <person name="Sone E.D."/>
            <person name="Koren S."/>
            <person name="Silverstein K.A.T."/>
            <person name="Beckman K.B."/>
            <person name="Gohl D.M."/>
        </authorList>
    </citation>
    <scope>NUCLEOTIDE SEQUENCE</scope>
    <source>
        <strain evidence="1">Duluth1</strain>
        <tissue evidence="1">Whole animal</tissue>
    </source>
</reference>
<dbReference type="Proteomes" id="UP000828390">
    <property type="component" value="Unassembled WGS sequence"/>
</dbReference>
<proteinExistence type="predicted"/>
<organism evidence="1 2">
    <name type="scientific">Dreissena polymorpha</name>
    <name type="common">Zebra mussel</name>
    <name type="synonym">Mytilus polymorpha</name>
    <dbReference type="NCBI Taxonomy" id="45954"/>
    <lineage>
        <taxon>Eukaryota</taxon>
        <taxon>Metazoa</taxon>
        <taxon>Spiralia</taxon>
        <taxon>Lophotrochozoa</taxon>
        <taxon>Mollusca</taxon>
        <taxon>Bivalvia</taxon>
        <taxon>Autobranchia</taxon>
        <taxon>Heteroconchia</taxon>
        <taxon>Euheterodonta</taxon>
        <taxon>Imparidentia</taxon>
        <taxon>Neoheterodontei</taxon>
        <taxon>Myida</taxon>
        <taxon>Dreissenoidea</taxon>
        <taxon>Dreissenidae</taxon>
        <taxon>Dreissena</taxon>
    </lineage>
</organism>
<name>A0A9D4BJ68_DREPO</name>
<comment type="caution">
    <text evidence="1">The sequence shown here is derived from an EMBL/GenBank/DDBJ whole genome shotgun (WGS) entry which is preliminary data.</text>
</comment>